<dbReference type="GO" id="GO:0030674">
    <property type="term" value="F:protein-macromolecule adaptor activity"/>
    <property type="evidence" value="ECO:0007669"/>
    <property type="project" value="TreeGrafter"/>
</dbReference>
<feature type="compositionally biased region" description="Low complexity" evidence="4">
    <location>
        <begin position="196"/>
        <end position="217"/>
    </location>
</feature>
<dbReference type="GO" id="GO:0043332">
    <property type="term" value="C:mating projection tip"/>
    <property type="evidence" value="ECO:0007669"/>
    <property type="project" value="TreeGrafter"/>
</dbReference>
<dbReference type="GO" id="GO:0035091">
    <property type="term" value="F:phosphatidylinositol binding"/>
    <property type="evidence" value="ECO:0007669"/>
    <property type="project" value="InterPro"/>
</dbReference>
<dbReference type="GO" id="GO:0051130">
    <property type="term" value="P:positive regulation of cellular component organization"/>
    <property type="evidence" value="ECO:0007669"/>
    <property type="project" value="UniProtKB-ARBA"/>
</dbReference>
<dbReference type="SUPFAM" id="SSF64268">
    <property type="entry name" value="PX domain"/>
    <property type="match status" value="1"/>
</dbReference>
<dbReference type="InterPro" id="IPR036028">
    <property type="entry name" value="SH3-like_dom_sf"/>
</dbReference>
<dbReference type="GO" id="GO:1902494">
    <property type="term" value="C:catalytic complex"/>
    <property type="evidence" value="ECO:0007669"/>
    <property type="project" value="UniProtKB-ARBA"/>
</dbReference>
<feature type="region of interest" description="Disordered" evidence="4">
    <location>
        <begin position="1"/>
        <end position="48"/>
    </location>
</feature>
<feature type="domain" description="SH3" evidence="5">
    <location>
        <begin position="237"/>
        <end position="299"/>
    </location>
</feature>
<evidence type="ECO:0000256" key="1">
    <source>
        <dbReference type="ARBA" id="ARBA00022443"/>
    </source>
</evidence>
<dbReference type="PANTHER" id="PTHR15706:SF2">
    <property type="entry name" value="SH3 AND PX DOMAIN-CONTAINING PROTEIN 2A"/>
    <property type="match status" value="1"/>
</dbReference>
<gene>
    <name evidence="7" type="ORF">O181_066574</name>
</gene>
<keyword evidence="1 3" id="KW-0728">SH3 domain</keyword>
<dbReference type="Gene3D" id="2.30.30.40">
    <property type="entry name" value="SH3 Domains"/>
    <property type="match status" value="2"/>
</dbReference>
<dbReference type="SUPFAM" id="SSF50044">
    <property type="entry name" value="SH3-domain"/>
    <property type="match status" value="2"/>
</dbReference>
<dbReference type="InterPro" id="IPR001683">
    <property type="entry name" value="PX_dom"/>
</dbReference>
<dbReference type="CDD" id="cd11879">
    <property type="entry name" value="SH3_Bem1p_2"/>
    <property type="match status" value="1"/>
</dbReference>
<dbReference type="Gene3D" id="3.30.1520.10">
    <property type="entry name" value="Phox-like domain"/>
    <property type="match status" value="1"/>
</dbReference>
<accession>A0A9Q3ET99</accession>
<dbReference type="GO" id="GO:0005938">
    <property type="term" value="C:cell cortex"/>
    <property type="evidence" value="ECO:0007669"/>
    <property type="project" value="UniProtKB-ARBA"/>
</dbReference>
<dbReference type="SMART" id="SM00326">
    <property type="entry name" value="SH3"/>
    <property type="match status" value="2"/>
</dbReference>
<dbReference type="FunFam" id="2.30.30.40:FF:000093">
    <property type="entry name" value="Protein kinase activator Bem1"/>
    <property type="match status" value="1"/>
</dbReference>
<dbReference type="AlphaFoldDB" id="A0A9Q3ET99"/>
<evidence type="ECO:0000256" key="3">
    <source>
        <dbReference type="PROSITE-ProRule" id="PRU00192"/>
    </source>
</evidence>
<feature type="region of interest" description="Disordered" evidence="4">
    <location>
        <begin position="353"/>
        <end position="431"/>
    </location>
</feature>
<feature type="compositionally biased region" description="Basic residues" evidence="4">
    <location>
        <begin position="370"/>
        <end position="380"/>
    </location>
</feature>
<keyword evidence="2" id="KW-0677">Repeat</keyword>
<proteinExistence type="predicted"/>
<keyword evidence="8" id="KW-1185">Reference proteome</keyword>
<evidence type="ECO:0000259" key="6">
    <source>
        <dbReference type="PROSITE" id="PS50195"/>
    </source>
</evidence>
<feature type="region of interest" description="Disordered" evidence="4">
    <location>
        <begin position="657"/>
        <end position="733"/>
    </location>
</feature>
<feature type="region of interest" description="Disordered" evidence="4">
    <location>
        <begin position="196"/>
        <end position="220"/>
    </location>
</feature>
<reference evidence="7" key="1">
    <citation type="submission" date="2021-03" db="EMBL/GenBank/DDBJ databases">
        <title>Draft genome sequence of rust myrtle Austropuccinia psidii MF-1, a brazilian biotype.</title>
        <authorList>
            <person name="Quecine M.C."/>
            <person name="Pachon D.M.R."/>
            <person name="Bonatelli M.L."/>
            <person name="Correr F.H."/>
            <person name="Franceschini L.M."/>
            <person name="Leite T.F."/>
            <person name="Margarido G.R.A."/>
            <person name="Almeida C.A."/>
            <person name="Ferrarezi J.A."/>
            <person name="Labate C.A."/>
        </authorList>
    </citation>
    <scope>NUCLEOTIDE SEQUENCE</scope>
    <source>
        <strain evidence="7">MF-1</strain>
    </source>
</reference>
<feature type="compositionally biased region" description="Low complexity" evidence="4">
    <location>
        <begin position="381"/>
        <end position="415"/>
    </location>
</feature>
<evidence type="ECO:0000313" key="7">
    <source>
        <dbReference type="EMBL" id="MBW0526859.1"/>
    </source>
</evidence>
<dbReference type="PROSITE" id="PS50002">
    <property type="entry name" value="SH3"/>
    <property type="match status" value="2"/>
</dbReference>
<comment type="caution">
    <text evidence="7">The sequence shown here is derived from an EMBL/GenBank/DDBJ whole genome shotgun (WGS) entry which is preliminary data.</text>
</comment>
<dbReference type="PROSITE" id="PS50195">
    <property type="entry name" value="PX"/>
    <property type="match status" value="1"/>
</dbReference>
<evidence type="ECO:0000259" key="5">
    <source>
        <dbReference type="PROSITE" id="PS50002"/>
    </source>
</evidence>
<sequence>MKVLRRSLHKSSNNNPTTTTNTHINSASSSSSYHSSNSDKDKLPSSSSNLKRDSFLNYSNALPTQPFSSLAPSTSSRTSRFLAGPPKLVICATENYKSNRIIELSFQKGDFFHVVGQHSDNLGDWFEASNPATGARGIVPKDLFQLFDKKNNQNKHYLYHLNHQSNSIQVNNNLNLNNNLSSTNQNQNQKSNLINSSIHSNLNSNPTNPPSSIQSSSNHHKLSISNLDSIKSPTNKSQPLYGIVQHDFLAERPDELDAKRGESIIIIAQSNHEWFVAKPIGRLGGPGLIPVSFVQVQDLTTGKTLSSDQVKDLIQNSVVPKVEEWKKATAAYKGNSIPLGKFEFENSSQPSIINSNSNTILNNPSSSNHSHTKNHHHHSTKSLSNHPSQSASSASIHLNSSRSQSISHSNHQSNSYRHQQHDSWHGTSLDQLPTLKHSNQALIDQEPIKPSTYPSNSNFNHNWLNSDPSIIPEIDPDSDGYATVDELRERYGVVVHASVESFHYEQGHFWFHLRAHFNRSVDNGQNLETTVLVLYRLYEDFFDFHVALLENFSQEDSFNEFQHSLPTIANPTDYVDELICAQRVQDLSIYLFKLCELPLHIRQRELVYEFLGPREGDVELEGDQAALSLDDKSQIDMEGEVVEYLERMDLNHPIQSKTRISSNSNSSSIHQNLTNLNPSKLDRSSNQNSPKLPTLDHRPFSSSTTTSTHKSSSPPYHLSTSSEGFNSTLPSAHTSTSSSAIIESWVPSTLNNFSNPTSSNHHLIKTKSSTINGNLSNQNEFLKIKLYQRQTDDLIAIKAPFGLTYLDLLKRIQDRVGPQVNLIRYRDEIGDGYSTGGSQPISIPHSNNHSNLHQQHLDNTNGNGINSTIRLVGIDNDADLNRWIQSKNRLILYVD</sequence>
<dbReference type="GO" id="GO:0000747">
    <property type="term" value="P:conjugation with cellular fusion"/>
    <property type="evidence" value="ECO:0007669"/>
    <property type="project" value="TreeGrafter"/>
</dbReference>
<dbReference type="Pfam" id="PF00787">
    <property type="entry name" value="PX"/>
    <property type="match status" value="1"/>
</dbReference>
<evidence type="ECO:0008006" key="9">
    <source>
        <dbReference type="Google" id="ProtNLM"/>
    </source>
</evidence>
<dbReference type="OrthoDB" id="548867at2759"/>
<dbReference type="InterPro" id="IPR051228">
    <property type="entry name" value="NADPH_Oxidase/PX-Domain"/>
</dbReference>
<organism evidence="7 8">
    <name type="scientific">Austropuccinia psidii MF-1</name>
    <dbReference type="NCBI Taxonomy" id="1389203"/>
    <lineage>
        <taxon>Eukaryota</taxon>
        <taxon>Fungi</taxon>
        <taxon>Dikarya</taxon>
        <taxon>Basidiomycota</taxon>
        <taxon>Pucciniomycotina</taxon>
        <taxon>Pucciniomycetes</taxon>
        <taxon>Pucciniales</taxon>
        <taxon>Sphaerophragmiaceae</taxon>
        <taxon>Austropuccinia</taxon>
    </lineage>
</organism>
<dbReference type="Pfam" id="PF00018">
    <property type="entry name" value="SH3_1"/>
    <property type="match status" value="2"/>
</dbReference>
<feature type="compositionally biased region" description="Low complexity" evidence="4">
    <location>
        <begin position="11"/>
        <end position="36"/>
    </location>
</feature>
<feature type="compositionally biased region" description="Low complexity" evidence="4">
    <location>
        <begin position="353"/>
        <end position="369"/>
    </location>
</feature>
<feature type="compositionally biased region" description="Low complexity" evidence="4">
    <location>
        <begin position="701"/>
        <end position="733"/>
    </location>
</feature>
<evidence type="ECO:0000256" key="2">
    <source>
        <dbReference type="ARBA" id="ARBA00022737"/>
    </source>
</evidence>
<dbReference type="Proteomes" id="UP000765509">
    <property type="component" value="Unassembled WGS sequence"/>
</dbReference>
<dbReference type="InterPro" id="IPR035549">
    <property type="entry name" value="Bem1/Scd2_SH3_2"/>
</dbReference>
<feature type="domain" description="PX" evidence="6">
    <location>
        <begin position="489"/>
        <end position="618"/>
    </location>
</feature>
<dbReference type="EMBL" id="AVOT02033005">
    <property type="protein sequence ID" value="MBW0526859.1"/>
    <property type="molecule type" value="Genomic_DNA"/>
</dbReference>
<protein>
    <recommendedName>
        <fullName evidence="9">Bud emergence protein 1</fullName>
    </recommendedName>
</protein>
<feature type="compositionally biased region" description="Polar residues" evidence="4">
    <location>
        <begin position="669"/>
        <end position="691"/>
    </location>
</feature>
<dbReference type="SUPFAM" id="SSF54277">
    <property type="entry name" value="CAD &amp; PB1 domains"/>
    <property type="match status" value="1"/>
</dbReference>
<dbReference type="InterPro" id="IPR036871">
    <property type="entry name" value="PX_dom_sf"/>
</dbReference>
<dbReference type="PANTHER" id="PTHR15706">
    <property type="entry name" value="SH3 MULTIPLE DOMAIN"/>
    <property type="match status" value="1"/>
</dbReference>
<dbReference type="InterPro" id="IPR001452">
    <property type="entry name" value="SH3_domain"/>
</dbReference>
<evidence type="ECO:0000256" key="4">
    <source>
        <dbReference type="SAM" id="MobiDB-lite"/>
    </source>
</evidence>
<evidence type="ECO:0000313" key="8">
    <source>
        <dbReference type="Proteomes" id="UP000765509"/>
    </source>
</evidence>
<name>A0A9Q3ET99_9BASI</name>
<feature type="domain" description="SH3" evidence="5">
    <location>
        <begin position="85"/>
        <end position="149"/>
    </location>
</feature>